<reference evidence="2" key="1">
    <citation type="journal article" date="2023" name="Mol. Phylogenet. Evol.">
        <title>Genome-scale phylogeny and comparative genomics of the fungal order Sordariales.</title>
        <authorList>
            <person name="Hensen N."/>
            <person name="Bonometti L."/>
            <person name="Westerberg I."/>
            <person name="Brannstrom I.O."/>
            <person name="Guillou S."/>
            <person name="Cros-Aarteil S."/>
            <person name="Calhoun S."/>
            <person name="Haridas S."/>
            <person name="Kuo A."/>
            <person name="Mondo S."/>
            <person name="Pangilinan J."/>
            <person name="Riley R."/>
            <person name="LaButti K."/>
            <person name="Andreopoulos B."/>
            <person name="Lipzen A."/>
            <person name="Chen C."/>
            <person name="Yan M."/>
            <person name="Daum C."/>
            <person name="Ng V."/>
            <person name="Clum A."/>
            <person name="Steindorff A."/>
            <person name="Ohm R.A."/>
            <person name="Martin F."/>
            <person name="Silar P."/>
            <person name="Natvig D.O."/>
            <person name="Lalanne C."/>
            <person name="Gautier V."/>
            <person name="Ament-Velasquez S.L."/>
            <person name="Kruys A."/>
            <person name="Hutchinson M.I."/>
            <person name="Powell A.J."/>
            <person name="Barry K."/>
            <person name="Miller A.N."/>
            <person name="Grigoriev I.V."/>
            <person name="Debuchy R."/>
            <person name="Gladieux P."/>
            <person name="Hiltunen Thoren M."/>
            <person name="Johannesson H."/>
        </authorList>
    </citation>
    <scope>NUCLEOTIDE SEQUENCE [LARGE SCALE GENOMIC DNA]</scope>
    <source>
        <strain evidence="2">CBS 340.73</strain>
    </source>
</reference>
<evidence type="ECO:0000313" key="1">
    <source>
        <dbReference type="EMBL" id="KAK3941836.1"/>
    </source>
</evidence>
<comment type="caution">
    <text evidence="1">The sequence shown here is derived from an EMBL/GenBank/DDBJ whole genome shotgun (WGS) entry which is preliminary data.</text>
</comment>
<proteinExistence type="predicted"/>
<protein>
    <submittedName>
        <fullName evidence="1">Uncharacterized protein</fullName>
    </submittedName>
</protein>
<dbReference type="AlphaFoldDB" id="A0AAN6N9W3"/>
<name>A0AAN6N9W3_9PEZI</name>
<evidence type="ECO:0000313" key="2">
    <source>
        <dbReference type="Proteomes" id="UP001303473"/>
    </source>
</evidence>
<organism evidence="1 2">
    <name type="scientific">Diplogelasinospora grovesii</name>
    <dbReference type="NCBI Taxonomy" id="303347"/>
    <lineage>
        <taxon>Eukaryota</taxon>
        <taxon>Fungi</taxon>
        <taxon>Dikarya</taxon>
        <taxon>Ascomycota</taxon>
        <taxon>Pezizomycotina</taxon>
        <taxon>Sordariomycetes</taxon>
        <taxon>Sordariomycetidae</taxon>
        <taxon>Sordariales</taxon>
        <taxon>Diplogelasinosporaceae</taxon>
        <taxon>Diplogelasinospora</taxon>
    </lineage>
</organism>
<sequence length="302" mass="32597">MYGIAIGERRVEIPRRMVHGAEGDLAIVGIQGSALYAMNSSNPSRPRFVKNKQAISVQTKSLGLADLGVTLDVGSSTPWKTPFEPVRYSSSLEATAKLGTIQPTVTSAVEDWLWAAILYVCDPNPGSRSACAVTACPACPALQPFYDSDPTVQSVKRLLRLCRQSYWLPRKLHPDRTWSFGCKLATNIAVRQYIPWKICMSCGSVSVRDLRCRALGCLRMSETRLATLLHHKLALEEVCTIGTLSLMGLLKPAAGVDKGSAGGTRQQEGAILAVILVSSVSPPRFVPDDPPGLLPGPAKRGK</sequence>
<gene>
    <name evidence="1" type="ORF">QBC46DRAFT_429133</name>
</gene>
<dbReference type="Proteomes" id="UP001303473">
    <property type="component" value="Unassembled WGS sequence"/>
</dbReference>
<keyword evidence="2" id="KW-1185">Reference proteome</keyword>
<accession>A0AAN6N9W3</accession>
<dbReference type="EMBL" id="MU853779">
    <property type="protein sequence ID" value="KAK3941836.1"/>
    <property type="molecule type" value="Genomic_DNA"/>
</dbReference>